<feature type="chain" id="PRO_5024406460" description="Secreted protein" evidence="1">
    <location>
        <begin position="23"/>
        <end position="147"/>
    </location>
</feature>
<dbReference type="RefSeq" id="WP_150865568.1">
    <property type="nucleotide sequence ID" value="NZ_VYXP01000013.1"/>
</dbReference>
<name>A0A5N0T696_9GAMM</name>
<evidence type="ECO:0000256" key="1">
    <source>
        <dbReference type="SAM" id="SignalP"/>
    </source>
</evidence>
<proteinExistence type="predicted"/>
<dbReference type="AlphaFoldDB" id="A0A5N0T696"/>
<comment type="caution">
    <text evidence="2">The sequence shown here is derived from an EMBL/GenBank/DDBJ whole genome shotgun (WGS) entry which is preliminary data.</text>
</comment>
<keyword evidence="1" id="KW-0732">Signal</keyword>
<accession>A0A5N0T696</accession>
<feature type="signal peptide" evidence="1">
    <location>
        <begin position="1"/>
        <end position="22"/>
    </location>
</feature>
<evidence type="ECO:0008006" key="4">
    <source>
        <dbReference type="Google" id="ProtNLM"/>
    </source>
</evidence>
<keyword evidence="3" id="KW-1185">Reference proteome</keyword>
<dbReference type="Proteomes" id="UP000325372">
    <property type="component" value="Unassembled WGS sequence"/>
</dbReference>
<protein>
    <recommendedName>
        <fullName evidence="4">Secreted protein</fullName>
    </recommendedName>
</protein>
<sequence>MKALSVASIVLLAAATQSPVAADPPVPDVPEPEIEINPSAPFAPVEGPEEELLVYKVGGRCKLTGEQRDRAWINFIKTISKDHPDFLRHCDPKLYPQWNSMRLVNDVCRASVACAKNVDGVDILRGEFVVEVDQETQEIQRVLEVPW</sequence>
<dbReference type="EMBL" id="VYXP01000013">
    <property type="protein sequence ID" value="KAA9129667.1"/>
    <property type="molecule type" value="Genomic_DNA"/>
</dbReference>
<reference evidence="2 3" key="1">
    <citation type="submission" date="2019-09" db="EMBL/GenBank/DDBJ databases">
        <title>Wenzhouxiangella sp. Genome sequencing and assembly.</title>
        <authorList>
            <person name="Zhang R."/>
        </authorList>
    </citation>
    <scope>NUCLEOTIDE SEQUENCE [LARGE SCALE GENOMIC DNA]</scope>
    <source>
        <strain evidence="2 3">W260</strain>
    </source>
</reference>
<evidence type="ECO:0000313" key="3">
    <source>
        <dbReference type="Proteomes" id="UP000325372"/>
    </source>
</evidence>
<organism evidence="2 3">
    <name type="scientific">Marinihelvus fidelis</name>
    <dbReference type="NCBI Taxonomy" id="2613842"/>
    <lineage>
        <taxon>Bacteria</taxon>
        <taxon>Pseudomonadati</taxon>
        <taxon>Pseudomonadota</taxon>
        <taxon>Gammaproteobacteria</taxon>
        <taxon>Chromatiales</taxon>
        <taxon>Wenzhouxiangellaceae</taxon>
        <taxon>Marinihelvus</taxon>
    </lineage>
</organism>
<gene>
    <name evidence="2" type="ORF">F3N42_14985</name>
</gene>
<evidence type="ECO:0000313" key="2">
    <source>
        <dbReference type="EMBL" id="KAA9129667.1"/>
    </source>
</evidence>